<evidence type="ECO:0000259" key="2">
    <source>
        <dbReference type="Pfam" id="PF09335"/>
    </source>
</evidence>
<keyword evidence="1" id="KW-1133">Transmembrane helix</keyword>
<organism evidence="3">
    <name type="scientific">hydrothermal vent metagenome</name>
    <dbReference type="NCBI Taxonomy" id="652676"/>
    <lineage>
        <taxon>unclassified sequences</taxon>
        <taxon>metagenomes</taxon>
        <taxon>ecological metagenomes</taxon>
    </lineage>
</organism>
<evidence type="ECO:0000256" key="1">
    <source>
        <dbReference type="SAM" id="Phobius"/>
    </source>
</evidence>
<reference evidence="3" key="1">
    <citation type="submission" date="2018-06" db="EMBL/GenBank/DDBJ databases">
        <authorList>
            <person name="Zhirakovskaya E."/>
        </authorList>
    </citation>
    <scope>NUCLEOTIDE SEQUENCE</scope>
</reference>
<dbReference type="GO" id="GO:0005886">
    <property type="term" value="C:plasma membrane"/>
    <property type="evidence" value="ECO:0007669"/>
    <property type="project" value="TreeGrafter"/>
</dbReference>
<dbReference type="EMBL" id="UOFC01000113">
    <property type="protein sequence ID" value="VAW46757.1"/>
    <property type="molecule type" value="Genomic_DNA"/>
</dbReference>
<dbReference type="InterPro" id="IPR032816">
    <property type="entry name" value="VTT_dom"/>
</dbReference>
<sequence length="193" mass="21603">MKLFSTLYEKTLIWSKHPNAPKYLSAMSFAESSFFPIPPDVMLMPMSLATPKKAFYFAWLTTLFSVLGGVLGYAIGYWGMDLLLPMIESMGYLDKIQRAEHFFADYGVWIILMAGFSPVPYKLFTITAGASSMALLPFILASIIGRGARFFLVAGIMKWGGAKMEAGIRKWVDWLGWAFVLVVSLYIAYKVSS</sequence>
<feature type="transmembrane region" description="Helical" evidence="1">
    <location>
        <begin position="54"/>
        <end position="80"/>
    </location>
</feature>
<gene>
    <name evidence="3" type="ORF">MNBD_GAMMA03-1634</name>
</gene>
<feature type="transmembrane region" description="Helical" evidence="1">
    <location>
        <begin position="171"/>
        <end position="189"/>
    </location>
</feature>
<protein>
    <submittedName>
        <fullName evidence="3">FIG139438: lipoprotein B</fullName>
    </submittedName>
</protein>
<keyword evidence="1" id="KW-0472">Membrane</keyword>
<dbReference type="PANTHER" id="PTHR42709:SF11">
    <property type="entry name" value="DEDA FAMILY PROTEIN"/>
    <property type="match status" value="1"/>
</dbReference>
<name>A0A3B0W7U5_9ZZZZ</name>
<evidence type="ECO:0000313" key="3">
    <source>
        <dbReference type="EMBL" id="VAW46757.1"/>
    </source>
</evidence>
<feature type="transmembrane region" description="Helical" evidence="1">
    <location>
        <begin position="133"/>
        <end position="159"/>
    </location>
</feature>
<proteinExistence type="predicted"/>
<dbReference type="Pfam" id="PF09335">
    <property type="entry name" value="VTT_dom"/>
    <property type="match status" value="1"/>
</dbReference>
<dbReference type="AlphaFoldDB" id="A0A3B0W7U5"/>
<accession>A0A3B0W7U5</accession>
<keyword evidence="1" id="KW-0812">Transmembrane</keyword>
<dbReference type="PANTHER" id="PTHR42709">
    <property type="entry name" value="ALKALINE PHOSPHATASE LIKE PROTEIN"/>
    <property type="match status" value="1"/>
</dbReference>
<keyword evidence="3" id="KW-0449">Lipoprotein</keyword>
<feature type="domain" description="VTT" evidence="2">
    <location>
        <begin position="57"/>
        <end position="156"/>
    </location>
</feature>
<dbReference type="InterPro" id="IPR051311">
    <property type="entry name" value="DedA_domain"/>
</dbReference>